<dbReference type="GO" id="GO:0005829">
    <property type="term" value="C:cytosol"/>
    <property type="evidence" value="ECO:0007669"/>
    <property type="project" value="TreeGrafter"/>
</dbReference>
<keyword evidence="4 6" id="KW-0805">Transcription regulation</keyword>
<accession>A0A538U526</accession>
<dbReference type="GO" id="GO:0003723">
    <property type="term" value="F:RNA binding"/>
    <property type="evidence" value="ECO:0007669"/>
    <property type="project" value="UniProtKB-UniRule"/>
</dbReference>
<gene>
    <name evidence="6 9" type="primary">nusB</name>
    <name evidence="9" type="ORF">E6K81_11255</name>
</gene>
<sequence>MTAPTPTARRRAREVAFRLAYQADVMAEPLAAQPLDEGGEGRLSEDQKALVDDVLAVLRGRGDEVDDRIRQAAQHWELERLAATDRSVLRIAIAELIGRPGTPVRVVLDEAIEIARRYGGEESGRFVNGVLDRAARPSCPTSTATWRRSRRCSPTSPRIVRPASSAWATSWATAPRPTSASTGCAR</sequence>
<organism evidence="9 10">
    <name type="scientific">Eiseniibacteriota bacterium</name>
    <dbReference type="NCBI Taxonomy" id="2212470"/>
    <lineage>
        <taxon>Bacteria</taxon>
        <taxon>Candidatus Eiseniibacteriota</taxon>
    </lineage>
</organism>
<dbReference type="Pfam" id="PF01029">
    <property type="entry name" value="NusB"/>
    <property type="match status" value="1"/>
</dbReference>
<evidence type="ECO:0000259" key="8">
    <source>
        <dbReference type="Pfam" id="PF01029"/>
    </source>
</evidence>
<dbReference type="EMBL" id="VBPB01000192">
    <property type="protein sequence ID" value="TMQ70996.1"/>
    <property type="molecule type" value="Genomic_DNA"/>
</dbReference>
<dbReference type="GO" id="GO:0031564">
    <property type="term" value="P:transcription antitermination"/>
    <property type="evidence" value="ECO:0007669"/>
    <property type="project" value="UniProtKB-KW"/>
</dbReference>
<feature type="region of interest" description="Disordered" evidence="7">
    <location>
        <begin position="138"/>
        <end position="159"/>
    </location>
</feature>
<evidence type="ECO:0000256" key="3">
    <source>
        <dbReference type="ARBA" id="ARBA00022884"/>
    </source>
</evidence>
<dbReference type="InterPro" id="IPR006027">
    <property type="entry name" value="NusB_RsmB_TIM44"/>
</dbReference>
<keyword evidence="5 6" id="KW-0804">Transcription</keyword>
<comment type="similarity">
    <text evidence="1 6">Belongs to the NusB family.</text>
</comment>
<evidence type="ECO:0000256" key="5">
    <source>
        <dbReference type="ARBA" id="ARBA00023163"/>
    </source>
</evidence>
<proteinExistence type="inferred from homology"/>
<comment type="function">
    <text evidence="6">Involved in transcription antitermination. Required for transcription of ribosomal RNA (rRNA) genes. Binds specifically to the boxA antiterminator sequence of the ribosomal RNA (rrn) operons.</text>
</comment>
<dbReference type="GO" id="GO:0006353">
    <property type="term" value="P:DNA-templated transcription termination"/>
    <property type="evidence" value="ECO:0007669"/>
    <property type="project" value="UniProtKB-UniRule"/>
</dbReference>
<evidence type="ECO:0000313" key="10">
    <source>
        <dbReference type="Proteomes" id="UP000319771"/>
    </source>
</evidence>
<dbReference type="InterPro" id="IPR035926">
    <property type="entry name" value="NusB-like_sf"/>
</dbReference>
<keyword evidence="2 6" id="KW-0889">Transcription antitermination</keyword>
<evidence type="ECO:0000256" key="2">
    <source>
        <dbReference type="ARBA" id="ARBA00022814"/>
    </source>
</evidence>
<dbReference type="PANTHER" id="PTHR11078">
    <property type="entry name" value="N UTILIZATION SUBSTANCE PROTEIN B-RELATED"/>
    <property type="match status" value="1"/>
</dbReference>
<evidence type="ECO:0000256" key="6">
    <source>
        <dbReference type="HAMAP-Rule" id="MF_00073"/>
    </source>
</evidence>
<reference evidence="9 10" key="1">
    <citation type="journal article" date="2019" name="Nat. Microbiol.">
        <title>Mediterranean grassland soil C-N compound turnover is dependent on rainfall and depth, and is mediated by genomically divergent microorganisms.</title>
        <authorList>
            <person name="Diamond S."/>
            <person name="Andeer P.F."/>
            <person name="Li Z."/>
            <person name="Crits-Christoph A."/>
            <person name="Burstein D."/>
            <person name="Anantharaman K."/>
            <person name="Lane K.R."/>
            <person name="Thomas B.C."/>
            <person name="Pan C."/>
            <person name="Northen T.R."/>
            <person name="Banfield J.F."/>
        </authorList>
    </citation>
    <scope>NUCLEOTIDE SEQUENCE [LARGE SCALE GENOMIC DNA]</scope>
    <source>
        <strain evidence="9">WS_11</strain>
    </source>
</reference>
<keyword evidence="3 6" id="KW-0694">RNA-binding</keyword>
<dbReference type="PANTHER" id="PTHR11078:SF3">
    <property type="entry name" value="ANTITERMINATION NUSB DOMAIN-CONTAINING PROTEIN"/>
    <property type="match status" value="1"/>
</dbReference>
<evidence type="ECO:0000313" key="9">
    <source>
        <dbReference type="EMBL" id="TMQ70996.1"/>
    </source>
</evidence>
<name>A0A538U526_UNCEI</name>
<dbReference type="Proteomes" id="UP000319771">
    <property type="component" value="Unassembled WGS sequence"/>
</dbReference>
<evidence type="ECO:0000256" key="1">
    <source>
        <dbReference type="ARBA" id="ARBA00005952"/>
    </source>
</evidence>
<dbReference type="NCBIfam" id="TIGR01951">
    <property type="entry name" value="nusB"/>
    <property type="match status" value="1"/>
</dbReference>
<dbReference type="AlphaFoldDB" id="A0A538U526"/>
<dbReference type="Gene3D" id="1.10.940.10">
    <property type="entry name" value="NusB-like"/>
    <property type="match status" value="1"/>
</dbReference>
<dbReference type="InterPro" id="IPR011605">
    <property type="entry name" value="NusB_fam"/>
</dbReference>
<feature type="domain" description="NusB/RsmB/TIM44" evidence="8">
    <location>
        <begin position="10"/>
        <end position="136"/>
    </location>
</feature>
<evidence type="ECO:0000256" key="7">
    <source>
        <dbReference type="SAM" id="MobiDB-lite"/>
    </source>
</evidence>
<evidence type="ECO:0000256" key="4">
    <source>
        <dbReference type="ARBA" id="ARBA00023015"/>
    </source>
</evidence>
<dbReference type="SUPFAM" id="SSF48013">
    <property type="entry name" value="NusB-like"/>
    <property type="match status" value="1"/>
</dbReference>
<dbReference type="HAMAP" id="MF_00073">
    <property type="entry name" value="NusB"/>
    <property type="match status" value="1"/>
</dbReference>
<comment type="caution">
    <text evidence="9">The sequence shown here is derived from an EMBL/GenBank/DDBJ whole genome shotgun (WGS) entry which is preliminary data.</text>
</comment>
<protein>
    <recommendedName>
        <fullName evidence="6">Transcription antitermination protein NusB</fullName>
    </recommendedName>
    <alternativeName>
        <fullName evidence="6">Antitermination factor NusB</fullName>
    </alternativeName>
</protein>